<dbReference type="PROSITE" id="PS51257">
    <property type="entry name" value="PROKAR_LIPOPROTEIN"/>
    <property type="match status" value="1"/>
</dbReference>
<keyword evidence="8" id="KW-1185">Reference proteome</keyword>
<dbReference type="PANTHER" id="PTHR30124">
    <property type="entry name" value="MEMBRANE-BOUND LYTIC MUREIN TRANSGLYCOSYLASE A"/>
    <property type="match status" value="1"/>
</dbReference>
<name>A0AA41UJU4_9BACT</name>
<evidence type="ECO:0000256" key="2">
    <source>
        <dbReference type="ARBA" id="ARBA00012587"/>
    </source>
</evidence>
<evidence type="ECO:0000256" key="5">
    <source>
        <dbReference type="ARBA" id="ARBA00030918"/>
    </source>
</evidence>
<dbReference type="CDD" id="cd14485">
    <property type="entry name" value="mltA_like_LT_A"/>
    <property type="match status" value="1"/>
</dbReference>
<dbReference type="AlphaFoldDB" id="A0AA41UJU4"/>
<evidence type="ECO:0000259" key="6">
    <source>
        <dbReference type="SMART" id="SM00925"/>
    </source>
</evidence>
<dbReference type="SUPFAM" id="SSF50685">
    <property type="entry name" value="Barwin-like endoglucanases"/>
    <property type="match status" value="1"/>
</dbReference>
<evidence type="ECO:0000256" key="3">
    <source>
        <dbReference type="ARBA" id="ARBA00023239"/>
    </source>
</evidence>
<dbReference type="GO" id="GO:0071555">
    <property type="term" value="P:cell wall organization"/>
    <property type="evidence" value="ECO:0007669"/>
    <property type="project" value="UniProtKB-KW"/>
</dbReference>
<dbReference type="GO" id="GO:0019867">
    <property type="term" value="C:outer membrane"/>
    <property type="evidence" value="ECO:0007669"/>
    <property type="project" value="InterPro"/>
</dbReference>
<dbReference type="InterPro" id="IPR026044">
    <property type="entry name" value="MltA"/>
</dbReference>
<evidence type="ECO:0000313" key="7">
    <source>
        <dbReference type="EMBL" id="MCJ8502335.1"/>
    </source>
</evidence>
<dbReference type="GO" id="GO:0008933">
    <property type="term" value="F:peptidoglycan lytic transglycosylase activity"/>
    <property type="evidence" value="ECO:0007669"/>
    <property type="project" value="TreeGrafter"/>
</dbReference>
<dbReference type="GO" id="GO:0009254">
    <property type="term" value="P:peptidoglycan turnover"/>
    <property type="evidence" value="ECO:0007669"/>
    <property type="project" value="InterPro"/>
</dbReference>
<proteinExistence type="predicted"/>
<dbReference type="GO" id="GO:0009253">
    <property type="term" value="P:peptidoglycan catabolic process"/>
    <property type="evidence" value="ECO:0007669"/>
    <property type="project" value="TreeGrafter"/>
</dbReference>
<dbReference type="Pfam" id="PF06725">
    <property type="entry name" value="3D"/>
    <property type="match status" value="1"/>
</dbReference>
<accession>A0AA41UJU4</accession>
<dbReference type="Gene3D" id="2.40.40.10">
    <property type="entry name" value="RlpA-like domain"/>
    <property type="match status" value="1"/>
</dbReference>
<dbReference type="SMART" id="SM00925">
    <property type="entry name" value="MltA"/>
    <property type="match status" value="1"/>
</dbReference>
<dbReference type="PANTHER" id="PTHR30124:SF0">
    <property type="entry name" value="MEMBRANE-BOUND LYTIC MUREIN TRANSGLYCOSYLASE A"/>
    <property type="match status" value="1"/>
</dbReference>
<organism evidence="7 8">
    <name type="scientific">Desulfatitalea alkaliphila</name>
    <dbReference type="NCBI Taxonomy" id="2929485"/>
    <lineage>
        <taxon>Bacteria</taxon>
        <taxon>Pseudomonadati</taxon>
        <taxon>Thermodesulfobacteriota</taxon>
        <taxon>Desulfobacteria</taxon>
        <taxon>Desulfobacterales</taxon>
        <taxon>Desulfosarcinaceae</taxon>
        <taxon>Desulfatitalea</taxon>
    </lineage>
</organism>
<keyword evidence="3" id="KW-0456">Lyase</keyword>
<dbReference type="CDD" id="cd14668">
    <property type="entry name" value="mlta_B"/>
    <property type="match status" value="1"/>
</dbReference>
<dbReference type="GO" id="GO:0004553">
    <property type="term" value="F:hydrolase activity, hydrolyzing O-glycosyl compounds"/>
    <property type="evidence" value="ECO:0007669"/>
    <property type="project" value="InterPro"/>
</dbReference>
<dbReference type="InterPro" id="IPR036908">
    <property type="entry name" value="RlpA-like_sf"/>
</dbReference>
<comment type="catalytic activity">
    <reaction evidence="1">
        <text>Exolytic cleavage of the (1-&gt;4)-beta-glycosidic linkage between N-acetylmuramic acid (MurNAc) and N-acetylglucosamine (GlcNAc) residues in peptidoglycan, from either the reducing or the non-reducing ends of the peptidoglycan chains, with concomitant formation of a 1,6-anhydrobond in the MurNAc residue.</text>
        <dbReference type="EC" id="4.2.2.n1"/>
    </reaction>
</comment>
<keyword evidence="4" id="KW-0961">Cell wall biogenesis/degradation</keyword>
<feature type="domain" description="Lytic transglycosylase MltA" evidence="6">
    <location>
        <begin position="145"/>
        <end position="303"/>
    </location>
</feature>
<comment type="caution">
    <text evidence="7">The sequence shown here is derived from an EMBL/GenBank/DDBJ whole genome shotgun (WGS) entry which is preliminary data.</text>
</comment>
<dbReference type="Proteomes" id="UP001165427">
    <property type="component" value="Unassembled WGS sequence"/>
</dbReference>
<dbReference type="EC" id="4.2.2.n1" evidence="2"/>
<evidence type="ECO:0000256" key="4">
    <source>
        <dbReference type="ARBA" id="ARBA00023316"/>
    </source>
</evidence>
<dbReference type="PIRSF" id="PIRSF019422">
    <property type="entry name" value="MltA"/>
    <property type="match status" value="1"/>
</dbReference>
<dbReference type="Pfam" id="PF03562">
    <property type="entry name" value="MltA"/>
    <property type="match status" value="1"/>
</dbReference>
<dbReference type="Gene3D" id="2.40.240.50">
    <property type="entry name" value="Barwin-like endoglucanases"/>
    <property type="match status" value="1"/>
</dbReference>
<reference evidence="7" key="1">
    <citation type="submission" date="2022-04" db="EMBL/GenBank/DDBJ databases">
        <title>Desulfatitalea alkaliphila sp. nov., a novel anaerobic sulfate-reducing bacterium isolated from terrestrial mud volcano, Taman Peninsula, Russia.</title>
        <authorList>
            <person name="Khomyakova M.A."/>
            <person name="Merkel A.Y."/>
            <person name="Slobodkin A.I."/>
        </authorList>
    </citation>
    <scope>NUCLEOTIDE SEQUENCE</scope>
    <source>
        <strain evidence="7">M08but</strain>
    </source>
</reference>
<dbReference type="InterPro" id="IPR010611">
    <property type="entry name" value="3D_dom"/>
</dbReference>
<sequence length="410" mass="45242">MVHPARRGHRCPIRPTGGWLLLIGLLLVVSCGPKPTLVEPPLVRLAPAEFPLFDDRDGYAGLDRAIAMSLTHLRKLPPDRPVTFGEDAYPVAHLIHSLEAFADLIAAHPSADTLQRALIERFRVYRAAGRADDRQVLFTGYYEPMLPGRLVPGDGFHVPVHSRPRDLLEIDLSLFDPELKGRRIVGRLEGRAVVPYPDRAAIVRAPDFLRLAPPVAWVADEVDLFMMMVQGSGRIALADGSQRHLQFDGSNGRPYRSIGRLLIDQGHIDPDEMSMQAIRRHLRRHPEQVRAVLDYNPRYIFFRPIAQGPLGALGVPLTPKRSLAVDRRLFPLAALAFIDLPVPLLNETGAIEQWGTHHGFVLAQDTGSAITGPGRADLFWGGGAAAETAAGHLRHPGRLFFLVLAPETAQ</sequence>
<evidence type="ECO:0000313" key="8">
    <source>
        <dbReference type="Proteomes" id="UP001165427"/>
    </source>
</evidence>
<dbReference type="EMBL" id="JALJRB010000024">
    <property type="protein sequence ID" value="MCJ8502335.1"/>
    <property type="molecule type" value="Genomic_DNA"/>
</dbReference>
<protein>
    <recommendedName>
        <fullName evidence="2">peptidoglycan lytic exotransglycosylase</fullName>
        <ecNumber evidence="2">4.2.2.n1</ecNumber>
    </recommendedName>
    <alternativeName>
        <fullName evidence="5">Murein hydrolase A</fullName>
    </alternativeName>
</protein>
<dbReference type="InterPro" id="IPR005300">
    <property type="entry name" value="MltA_B"/>
</dbReference>
<gene>
    <name evidence="7" type="ORF">MRX98_17255</name>
</gene>
<dbReference type="RefSeq" id="WP_246912964.1">
    <property type="nucleotide sequence ID" value="NZ_JALJRB010000024.1"/>
</dbReference>
<evidence type="ECO:0000256" key="1">
    <source>
        <dbReference type="ARBA" id="ARBA00001420"/>
    </source>
</evidence>